<organism evidence="3 4">
    <name type="scientific">Limosilactobacillus mucosae</name>
    <name type="common">Lactobacillus mucosae</name>
    <dbReference type="NCBI Taxonomy" id="97478"/>
    <lineage>
        <taxon>Bacteria</taxon>
        <taxon>Bacillati</taxon>
        <taxon>Bacillota</taxon>
        <taxon>Bacilli</taxon>
        <taxon>Lactobacillales</taxon>
        <taxon>Lactobacillaceae</taxon>
        <taxon>Limosilactobacillus</taxon>
    </lineage>
</organism>
<gene>
    <name evidence="3" type="ORF">PO250_05250</name>
</gene>
<dbReference type="GO" id="GO:0016226">
    <property type="term" value="P:iron-sulfur cluster assembly"/>
    <property type="evidence" value="ECO:0007669"/>
    <property type="project" value="InterPro"/>
</dbReference>
<dbReference type="Gene3D" id="3.90.1010.10">
    <property type="match status" value="1"/>
</dbReference>
<evidence type="ECO:0000313" key="4">
    <source>
        <dbReference type="Proteomes" id="UP001220670"/>
    </source>
</evidence>
<evidence type="ECO:0000256" key="1">
    <source>
        <dbReference type="ARBA" id="ARBA00006420"/>
    </source>
</evidence>
<sequence>MGLSRLNYLYRAVVLEHASHPHHQGAMLDADAQTTLHNPTCGDTINLAVKVDHDHISDLMFTGSGCTISQASASMMGDVLIGQSVDDAKKLIHDFSELIMGKEISSQAQDQLKDAAILGSVAQFPTRIKCAALAWHAAQELLE</sequence>
<dbReference type="FunFam" id="3.90.1010.10:FF:000002">
    <property type="entry name" value="Iron-sulfur cluster assembly scaffold protein NifU"/>
    <property type="match status" value="1"/>
</dbReference>
<dbReference type="Pfam" id="PF01592">
    <property type="entry name" value="NifU_N"/>
    <property type="match status" value="1"/>
</dbReference>
<dbReference type="PANTHER" id="PTHR10093">
    <property type="entry name" value="IRON-SULFUR CLUSTER ASSEMBLY ENZYME NIFU HOMOLOG"/>
    <property type="match status" value="1"/>
</dbReference>
<accession>A0AAJ1HUC5</accession>
<evidence type="ECO:0000313" key="3">
    <source>
        <dbReference type="EMBL" id="MDC2829712.1"/>
    </source>
</evidence>
<dbReference type="AlphaFoldDB" id="A0AAJ1HUC5"/>
<reference evidence="3" key="1">
    <citation type="submission" date="2023-01" db="EMBL/GenBank/DDBJ databases">
        <title>Genome analysis of 13 Lactobacillus isolated from gut of wild boar.</title>
        <authorList>
            <person name="Papp P."/>
            <person name="Libisch B."/>
            <person name="Nagy T."/>
            <person name="Olasz F."/>
        </authorList>
    </citation>
    <scope>NUCLEOTIDE SEQUENCE</scope>
    <source>
        <strain evidence="3">F146</strain>
    </source>
</reference>
<protein>
    <submittedName>
        <fullName evidence="3">SUF system NifU family Fe-S cluster assembly protein</fullName>
    </submittedName>
</protein>
<comment type="caution">
    <text evidence="3">The sequence shown here is derived from an EMBL/GenBank/DDBJ whole genome shotgun (WGS) entry which is preliminary data.</text>
</comment>
<dbReference type="SUPFAM" id="SSF82649">
    <property type="entry name" value="SufE/NifU"/>
    <property type="match status" value="1"/>
</dbReference>
<proteinExistence type="inferred from homology"/>
<dbReference type="NCBIfam" id="TIGR01994">
    <property type="entry name" value="SUF_scaf_2"/>
    <property type="match status" value="1"/>
</dbReference>
<dbReference type="Proteomes" id="UP001220670">
    <property type="component" value="Unassembled WGS sequence"/>
</dbReference>
<dbReference type="EMBL" id="JAQONE010000021">
    <property type="protein sequence ID" value="MDC2829712.1"/>
    <property type="molecule type" value="Genomic_DNA"/>
</dbReference>
<dbReference type="RefSeq" id="WP_272208873.1">
    <property type="nucleotide sequence ID" value="NZ_JAQOMV010000011.1"/>
</dbReference>
<dbReference type="InterPro" id="IPR002871">
    <property type="entry name" value="NIF_FeS_clus_asmbl_NifU_N"/>
</dbReference>
<dbReference type="GO" id="GO:0005506">
    <property type="term" value="F:iron ion binding"/>
    <property type="evidence" value="ECO:0007669"/>
    <property type="project" value="InterPro"/>
</dbReference>
<comment type="similarity">
    <text evidence="1">Belongs to the NifU family.</text>
</comment>
<name>A0AAJ1HUC5_LIMMU</name>
<feature type="domain" description="NIF system FeS cluster assembly NifU N-terminal" evidence="2">
    <location>
        <begin position="10"/>
        <end position="130"/>
    </location>
</feature>
<dbReference type="GO" id="GO:0051536">
    <property type="term" value="F:iron-sulfur cluster binding"/>
    <property type="evidence" value="ECO:0007669"/>
    <property type="project" value="InterPro"/>
</dbReference>
<evidence type="ECO:0000259" key="2">
    <source>
        <dbReference type="Pfam" id="PF01592"/>
    </source>
</evidence>
<dbReference type="CDD" id="cd06664">
    <property type="entry name" value="IscU_like"/>
    <property type="match status" value="1"/>
</dbReference>